<evidence type="ECO:0000256" key="3">
    <source>
        <dbReference type="ARBA" id="ARBA00012220"/>
    </source>
</evidence>
<dbReference type="Gene3D" id="3.30.590.50">
    <property type="match status" value="2"/>
</dbReference>
<evidence type="ECO:0000313" key="11">
    <source>
        <dbReference type="EMBL" id="RCK55660.1"/>
    </source>
</evidence>
<name>A0A367XR28_9ASCO</name>
<evidence type="ECO:0000256" key="8">
    <source>
        <dbReference type="ARBA" id="ARBA00030585"/>
    </source>
</evidence>
<evidence type="ECO:0000256" key="5">
    <source>
        <dbReference type="ARBA" id="ARBA00022684"/>
    </source>
</evidence>
<dbReference type="Pfam" id="PF03074">
    <property type="entry name" value="GCS"/>
    <property type="match status" value="1"/>
</dbReference>
<keyword evidence="4 10" id="KW-0436">Ligase</keyword>
<dbReference type="PANTHER" id="PTHR11164:SF0">
    <property type="entry name" value="GLUTAMATE--CYSTEINE LIGASE CATALYTIC SUBUNIT"/>
    <property type="match status" value="1"/>
</dbReference>
<dbReference type="GO" id="GO:0005524">
    <property type="term" value="F:ATP binding"/>
    <property type="evidence" value="ECO:0007669"/>
    <property type="project" value="UniProtKB-UniRule"/>
</dbReference>
<evidence type="ECO:0000256" key="9">
    <source>
        <dbReference type="ARBA" id="ARBA00032122"/>
    </source>
</evidence>
<gene>
    <name evidence="11" type="primary">GCS1_1</name>
    <name evidence="11" type="ORF">Cantr_05767</name>
</gene>
<evidence type="ECO:0000256" key="2">
    <source>
        <dbReference type="ARBA" id="ARBA00008100"/>
    </source>
</evidence>
<dbReference type="AlphaFoldDB" id="A0A367XR28"/>
<dbReference type="OrthoDB" id="7939818at2759"/>
<comment type="pathway">
    <text evidence="1 10">Sulfur metabolism; glutathione biosynthesis; glutathione from L-cysteine and L-glutamate: step 1/2.</text>
</comment>
<dbReference type="EMBL" id="QLNQ01000029">
    <property type="protein sequence ID" value="RCK55660.1"/>
    <property type="molecule type" value="Genomic_DNA"/>
</dbReference>
<dbReference type="GO" id="GO:0004357">
    <property type="term" value="F:glutamate-cysteine ligase activity"/>
    <property type="evidence" value="ECO:0007669"/>
    <property type="project" value="UniProtKB-UniRule"/>
</dbReference>
<keyword evidence="12" id="KW-1185">Reference proteome</keyword>
<keyword evidence="5 10" id="KW-0317">Glutathione biosynthesis</keyword>
<dbReference type="SUPFAM" id="SSF55931">
    <property type="entry name" value="Glutamine synthetase/guanido kinase"/>
    <property type="match status" value="1"/>
</dbReference>
<sequence length="250" mass="28396">MGLLSLGTPLSWDESKKHNEHVRTNGITQLINIFKQHGQRENDLFLWGDEVEYMIVDVNEGDHTARLSIDKDYIINDLNDPEKLLPVADAKNVSYHPEYGRFMVESTPAKPYNGNLLLDTYRFTKLLDDSIPKDRKLFDSDKEPWIGASKPGYVYMDSMGLVWVKLFADYDADAKHQRGKIPYDTLAPLAPIMLSLSAAAPIFKGFLVDQDVRWNVVSGAVDDRTFIEKGQEPYPGYHLFGALDIDVKKT</sequence>
<dbReference type="Proteomes" id="UP000253472">
    <property type="component" value="Unassembled WGS sequence"/>
</dbReference>
<dbReference type="STRING" id="5486.A0A367XR28"/>
<protein>
    <recommendedName>
        <fullName evidence="3 10">Glutamate--cysteine ligase</fullName>
        <ecNumber evidence="3 10">6.3.2.2</ecNumber>
    </recommendedName>
    <alternativeName>
        <fullName evidence="9 10">Gamma-ECS</fullName>
    </alternativeName>
    <alternativeName>
        <fullName evidence="8 10">Gamma-glutamylcysteine synthetase</fullName>
    </alternativeName>
</protein>
<dbReference type="UniPathway" id="UPA00142">
    <property type="reaction ID" value="UER00209"/>
</dbReference>
<evidence type="ECO:0000256" key="6">
    <source>
        <dbReference type="ARBA" id="ARBA00022741"/>
    </source>
</evidence>
<evidence type="ECO:0000256" key="4">
    <source>
        <dbReference type="ARBA" id="ARBA00022598"/>
    </source>
</evidence>
<dbReference type="InterPro" id="IPR014746">
    <property type="entry name" value="Gln_synth/guanido_kin_cat_dom"/>
</dbReference>
<dbReference type="EC" id="6.3.2.2" evidence="3 10"/>
<proteinExistence type="inferred from homology"/>
<evidence type="ECO:0000256" key="10">
    <source>
        <dbReference type="RuleBase" id="RU367135"/>
    </source>
</evidence>
<keyword evidence="7 10" id="KW-0067">ATP-binding</keyword>
<evidence type="ECO:0000313" key="12">
    <source>
        <dbReference type="Proteomes" id="UP000253472"/>
    </source>
</evidence>
<dbReference type="InterPro" id="IPR004308">
    <property type="entry name" value="GCS"/>
</dbReference>
<comment type="caution">
    <text evidence="11">The sequence shown here is derived from an EMBL/GenBank/DDBJ whole genome shotgun (WGS) entry which is preliminary data.</text>
</comment>
<evidence type="ECO:0000256" key="1">
    <source>
        <dbReference type="ARBA" id="ARBA00005006"/>
    </source>
</evidence>
<comment type="similarity">
    <text evidence="2 10">Belongs to the glutamate--cysteine ligase type 3 family.</text>
</comment>
<organism evidence="11 12">
    <name type="scientific">Candida viswanathii</name>
    <dbReference type="NCBI Taxonomy" id="5486"/>
    <lineage>
        <taxon>Eukaryota</taxon>
        <taxon>Fungi</taxon>
        <taxon>Dikarya</taxon>
        <taxon>Ascomycota</taxon>
        <taxon>Saccharomycotina</taxon>
        <taxon>Pichiomycetes</taxon>
        <taxon>Debaryomycetaceae</taxon>
        <taxon>Candida/Lodderomyces clade</taxon>
        <taxon>Candida</taxon>
    </lineage>
</organism>
<reference evidence="11 12" key="1">
    <citation type="submission" date="2018-06" db="EMBL/GenBank/DDBJ databases">
        <title>Whole genome sequencing of Candida tropicalis (genome annotated by CSBL at Korea University).</title>
        <authorList>
            <person name="Ahn J."/>
        </authorList>
    </citation>
    <scope>NUCLEOTIDE SEQUENCE [LARGE SCALE GENOMIC DNA]</scope>
    <source>
        <strain evidence="11 12">ATCC 20962</strain>
    </source>
</reference>
<comment type="catalytic activity">
    <reaction evidence="10">
        <text>L-cysteine + L-glutamate + ATP = gamma-L-glutamyl-L-cysteine + ADP + phosphate + H(+)</text>
        <dbReference type="Rhea" id="RHEA:13285"/>
        <dbReference type="ChEBI" id="CHEBI:15378"/>
        <dbReference type="ChEBI" id="CHEBI:29985"/>
        <dbReference type="ChEBI" id="CHEBI:30616"/>
        <dbReference type="ChEBI" id="CHEBI:35235"/>
        <dbReference type="ChEBI" id="CHEBI:43474"/>
        <dbReference type="ChEBI" id="CHEBI:58173"/>
        <dbReference type="ChEBI" id="CHEBI:456216"/>
        <dbReference type="EC" id="6.3.2.2"/>
    </reaction>
</comment>
<dbReference type="GO" id="GO:0006750">
    <property type="term" value="P:glutathione biosynthetic process"/>
    <property type="evidence" value="ECO:0007669"/>
    <property type="project" value="UniProtKB-UniRule"/>
</dbReference>
<keyword evidence="6 10" id="KW-0547">Nucleotide-binding</keyword>
<accession>A0A367XR28</accession>
<dbReference type="PANTHER" id="PTHR11164">
    <property type="entry name" value="GLUTAMATE CYSTEINE LIGASE"/>
    <property type="match status" value="1"/>
</dbReference>
<evidence type="ECO:0000256" key="7">
    <source>
        <dbReference type="ARBA" id="ARBA00022840"/>
    </source>
</evidence>